<accession>A0AAQ3JTR9</accession>
<dbReference type="EMBL" id="CP136891">
    <property type="protein sequence ID" value="WOK95931.1"/>
    <property type="molecule type" value="Genomic_DNA"/>
</dbReference>
<protein>
    <submittedName>
        <fullName evidence="1">Uncharacterized protein</fullName>
    </submittedName>
</protein>
<evidence type="ECO:0000313" key="2">
    <source>
        <dbReference type="EMBL" id="WOK95935.1"/>
    </source>
</evidence>
<proteinExistence type="predicted"/>
<evidence type="ECO:0000313" key="3">
    <source>
        <dbReference type="Proteomes" id="UP001327560"/>
    </source>
</evidence>
<dbReference type="EMBL" id="CP136891">
    <property type="protein sequence ID" value="WOK95935.1"/>
    <property type="molecule type" value="Genomic_DNA"/>
</dbReference>
<sequence length="144" mass="15950">MVEISVDKVPLPGEVVYDGILHDGMEMEHLKQQDVNHTNTEYGEPTVETVSSQQSSSLQIVPWVSGQLAMNHPNNCETHLPIETVDVSLKVQPLPEFNLIVNPGSIAETTPSLGSLKGFVWQSAFKKRKLHHSFQLLKGPEPNT</sequence>
<evidence type="ECO:0000313" key="1">
    <source>
        <dbReference type="EMBL" id="WOK95931.1"/>
    </source>
</evidence>
<gene>
    <name evidence="1" type="ORF">Cni_G04638</name>
    <name evidence="2" type="ORF">Cni_G04642</name>
</gene>
<keyword evidence="3" id="KW-1185">Reference proteome</keyword>
<organism evidence="1 3">
    <name type="scientific">Canna indica</name>
    <name type="common">Indian-shot</name>
    <dbReference type="NCBI Taxonomy" id="4628"/>
    <lineage>
        <taxon>Eukaryota</taxon>
        <taxon>Viridiplantae</taxon>
        <taxon>Streptophyta</taxon>
        <taxon>Embryophyta</taxon>
        <taxon>Tracheophyta</taxon>
        <taxon>Spermatophyta</taxon>
        <taxon>Magnoliopsida</taxon>
        <taxon>Liliopsida</taxon>
        <taxon>Zingiberales</taxon>
        <taxon>Cannaceae</taxon>
        <taxon>Canna</taxon>
    </lineage>
</organism>
<dbReference type="Proteomes" id="UP001327560">
    <property type="component" value="Chromosome 2"/>
</dbReference>
<name>A0AAQ3JTR9_9LILI</name>
<dbReference type="AlphaFoldDB" id="A0AAQ3JTR9"/>
<reference evidence="1 3" key="1">
    <citation type="submission" date="2023-10" db="EMBL/GenBank/DDBJ databases">
        <title>Chromosome-scale genome assembly provides insights into flower coloration mechanisms of Canna indica.</title>
        <authorList>
            <person name="Li C."/>
        </authorList>
    </citation>
    <scope>NUCLEOTIDE SEQUENCE [LARGE SCALE GENOMIC DNA]</scope>
    <source>
        <tissue evidence="1">Flower</tissue>
    </source>
</reference>